<keyword evidence="2" id="KW-1185">Reference proteome</keyword>
<name>A0A1V9YYU5_9STRA</name>
<organism evidence="1 2">
    <name type="scientific">Thraustotheca clavata</name>
    <dbReference type="NCBI Taxonomy" id="74557"/>
    <lineage>
        <taxon>Eukaryota</taxon>
        <taxon>Sar</taxon>
        <taxon>Stramenopiles</taxon>
        <taxon>Oomycota</taxon>
        <taxon>Saprolegniomycetes</taxon>
        <taxon>Saprolegniales</taxon>
        <taxon>Achlyaceae</taxon>
        <taxon>Thraustotheca</taxon>
    </lineage>
</organism>
<comment type="caution">
    <text evidence="1">The sequence shown here is derived from an EMBL/GenBank/DDBJ whole genome shotgun (WGS) entry which is preliminary data.</text>
</comment>
<protein>
    <submittedName>
        <fullName evidence="1">Uncharacterized protein</fullName>
    </submittedName>
</protein>
<dbReference type="Proteomes" id="UP000243217">
    <property type="component" value="Unassembled WGS sequence"/>
</dbReference>
<dbReference type="OrthoDB" id="75442at2759"/>
<evidence type="ECO:0000313" key="1">
    <source>
        <dbReference type="EMBL" id="OQR90827.1"/>
    </source>
</evidence>
<reference evidence="1 2" key="1">
    <citation type="journal article" date="2014" name="Genome Biol. Evol.">
        <title>The secreted proteins of Achlya hypogyna and Thraustotheca clavata identify the ancestral oomycete secretome and reveal gene acquisitions by horizontal gene transfer.</title>
        <authorList>
            <person name="Misner I."/>
            <person name="Blouin N."/>
            <person name="Leonard G."/>
            <person name="Richards T.A."/>
            <person name="Lane C.E."/>
        </authorList>
    </citation>
    <scope>NUCLEOTIDE SEQUENCE [LARGE SCALE GENOMIC DNA]</scope>
    <source>
        <strain evidence="1 2">ATCC 34112</strain>
    </source>
</reference>
<accession>A0A1V9YYU5</accession>
<proteinExistence type="predicted"/>
<sequence length="320" mass="35250">MENVFPPFRFQAPPTVEITPWEAKKALVPCTSGRRQGFTPLVKPAVVLRSTSPHHSCNNQVAESVYDPSFNPSPLSMLLNHCNEMQSTAKSLSKQNVKRTRNRSASDATAIAAIGFVFNNQSSDDLQVFCTKLGGRKVLDFRVQSRCTATKAVVGAIPRSSICPLNGIEIVYFDMETRMLDPRFTFPIKAPMDEALKEHVSIAFSCNSISDEVYEVYPVDHDGFLIYGQDLSRSEPLIVDTGPSSLYIVLCRSSVTGIALAIDPCIATSKVRYSIVVDDTAPSISFMAQAIENTIQQGNVHRNHPPTQNILVSFLPSRHS</sequence>
<gene>
    <name evidence="1" type="ORF">THRCLA_09192</name>
</gene>
<dbReference type="AlphaFoldDB" id="A0A1V9YYU5"/>
<evidence type="ECO:0000313" key="2">
    <source>
        <dbReference type="Proteomes" id="UP000243217"/>
    </source>
</evidence>
<dbReference type="EMBL" id="JNBS01002486">
    <property type="protein sequence ID" value="OQR90827.1"/>
    <property type="molecule type" value="Genomic_DNA"/>
</dbReference>